<keyword evidence="2" id="KW-0805">Transcription regulation</keyword>
<dbReference type="InterPro" id="IPR046335">
    <property type="entry name" value="LacI/GalR-like_sensor"/>
</dbReference>
<dbReference type="AlphaFoldDB" id="A0A7Y9I8V6"/>
<evidence type="ECO:0000256" key="1">
    <source>
        <dbReference type="ARBA" id="ARBA00022491"/>
    </source>
</evidence>
<dbReference type="Proteomes" id="UP000569914">
    <property type="component" value="Unassembled WGS sequence"/>
</dbReference>
<protein>
    <submittedName>
        <fullName evidence="6">DNA-binding LacI/PurR family transcriptional regulator</fullName>
    </submittedName>
</protein>
<keyword evidence="1" id="KW-0678">Repressor</keyword>
<keyword evidence="7" id="KW-1185">Reference proteome</keyword>
<dbReference type="Gene3D" id="1.10.260.40">
    <property type="entry name" value="lambda repressor-like DNA-binding domains"/>
    <property type="match status" value="1"/>
</dbReference>
<keyword evidence="3 6" id="KW-0238">DNA-binding</keyword>
<dbReference type="PANTHER" id="PTHR30146:SF148">
    <property type="entry name" value="HTH-TYPE TRANSCRIPTIONAL REPRESSOR PURR-RELATED"/>
    <property type="match status" value="1"/>
</dbReference>
<accession>A0A7Y9I8V6</accession>
<dbReference type="SUPFAM" id="SSF53822">
    <property type="entry name" value="Periplasmic binding protein-like I"/>
    <property type="match status" value="1"/>
</dbReference>
<dbReference type="Gene3D" id="3.40.50.2300">
    <property type="match status" value="2"/>
</dbReference>
<dbReference type="Pfam" id="PF00356">
    <property type="entry name" value="LacI"/>
    <property type="match status" value="1"/>
</dbReference>
<dbReference type="CDD" id="cd06267">
    <property type="entry name" value="PBP1_LacI_sugar_binding-like"/>
    <property type="match status" value="1"/>
</dbReference>
<evidence type="ECO:0000259" key="5">
    <source>
        <dbReference type="PROSITE" id="PS50932"/>
    </source>
</evidence>
<proteinExistence type="predicted"/>
<evidence type="ECO:0000313" key="6">
    <source>
        <dbReference type="EMBL" id="NYE72158.1"/>
    </source>
</evidence>
<dbReference type="CDD" id="cd01392">
    <property type="entry name" value="HTH_LacI"/>
    <property type="match status" value="1"/>
</dbReference>
<evidence type="ECO:0000313" key="7">
    <source>
        <dbReference type="Proteomes" id="UP000569914"/>
    </source>
</evidence>
<dbReference type="InterPro" id="IPR010982">
    <property type="entry name" value="Lambda_DNA-bd_dom_sf"/>
</dbReference>
<sequence length="353" mass="38463">MSTPKSRRSRPTQLDIAKLAGVSQATVSMVINGGASAQLIKESTREAVLAAAAELRYTANPAARSLRGGRNHLIGLYTFESVFPTDDRDFYYPFLQGVEEECAEQGYDLLLFTSAGRGRRPLADDRLQRLRMADGCVMIGRHVRTADLEQLTAEHFPFVFIGRREAPGATIPYVAPDYIAATEELIGHLVGLGHRRMIYLRQPEDTAPTLDRLAGLASARKRYDLAPEAVSVDELSSTAELTEDRVRGWLADGATALLIEPSEDHTLVSTLDALAEKSNLSIPGDVSIALLGDRPSWEPSHLDWTRFALPREEIARRAVQALIGMLDAAEPEQTIVDCTLVIGNSCGEPGGSP</sequence>
<evidence type="ECO:0000256" key="2">
    <source>
        <dbReference type="ARBA" id="ARBA00023015"/>
    </source>
</evidence>
<dbReference type="RefSeq" id="WP_179752785.1">
    <property type="nucleotide sequence ID" value="NZ_JACCBU010000001.1"/>
</dbReference>
<dbReference type="InterPro" id="IPR000843">
    <property type="entry name" value="HTH_LacI"/>
</dbReference>
<dbReference type="PANTHER" id="PTHR30146">
    <property type="entry name" value="LACI-RELATED TRANSCRIPTIONAL REPRESSOR"/>
    <property type="match status" value="1"/>
</dbReference>
<feature type="domain" description="HTH lacI-type" evidence="5">
    <location>
        <begin position="11"/>
        <end position="68"/>
    </location>
</feature>
<evidence type="ECO:0000256" key="3">
    <source>
        <dbReference type="ARBA" id="ARBA00023125"/>
    </source>
</evidence>
<dbReference type="Pfam" id="PF13377">
    <property type="entry name" value="Peripla_BP_3"/>
    <property type="match status" value="1"/>
</dbReference>
<dbReference type="SUPFAM" id="SSF47413">
    <property type="entry name" value="lambda repressor-like DNA-binding domains"/>
    <property type="match status" value="1"/>
</dbReference>
<dbReference type="GO" id="GO:0003700">
    <property type="term" value="F:DNA-binding transcription factor activity"/>
    <property type="evidence" value="ECO:0007669"/>
    <property type="project" value="TreeGrafter"/>
</dbReference>
<reference evidence="6 7" key="1">
    <citation type="submission" date="2020-07" db="EMBL/GenBank/DDBJ databases">
        <title>Sequencing the genomes of 1000 actinobacteria strains.</title>
        <authorList>
            <person name="Klenk H.-P."/>
        </authorList>
    </citation>
    <scope>NUCLEOTIDE SEQUENCE [LARGE SCALE GENOMIC DNA]</scope>
    <source>
        <strain evidence="6 7">DSM 22083</strain>
    </source>
</reference>
<gene>
    <name evidence="6" type="ORF">BKA15_003487</name>
</gene>
<dbReference type="InterPro" id="IPR028082">
    <property type="entry name" value="Peripla_BP_I"/>
</dbReference>
<name>A0A7Y9I8V6_9ACTN</name>
<dbReference type="GO" id="GO:0000976">
    <property type="term" value="F:transcription cis-regulatory region binding"/>
    <property type="evidence" value="ECO:0007669"/>
    <property type="project" value="TreeGrafter"/>
</dbReference>
<dbReference type="EMBL" id="JACCBU010000001">
    <property type="protein sequence ID" value="NYE72158.1"/>
    <property type="molecule type" value="Genomic_DNA"/>
</dbReference>
<keyword evidence="4" id="KW-0804">Transcription</keyword>
<dbReference type="PROSITE" id="PS50932">
    <property type="entry name" value="HTH_LACI_2"/>
    <property type="match status" value="1"/>
</dbReference>
<dbReference type="SMART" id="SM00354">
    <property type="entry name" value="HTH_LACI"/>
    <property type="match status" value="1"/>
</dbReference>
<evidence type="ECO:0000256" key="4">
    <source>
        <dbReference type="ARBA" id="ARBA00023163"/>
    </source>
</evidence>
<comment type="caution">
    <text evidence="6">The sequence shown here is derived from an EMBL/GenBank/DDBJ whole genome shotgun (WGS) entry which is preliminary data.</text>
</comment>
<organism evidence="6 7">
    <name type="scientific">Microlunatus parietis</name>
    <dbReference type="NCBI Taxonomy" id="682979"/>
    <lineage>
        <taxon>Bacteria</taxon>
        <taxon>Bacillati</taxon>
        <taxon>Actinomycetota</taxon>
        <taxon>Actinomycetes</taxon>
        <taxon>Propionibacteriales</taxon>
        <taxon>Propionibacteriaceae</taxon>
        <taxon>Microlunatus</taxon>
    </lineage>
</organism>